<keyword evidence="2" id="KW-1185">Reference proteome</keyword>
<gene>
    <name evidence="1" type="ORF">J437_LFUL008506</name>
</gene>
<evidence type="ECO:0000313" key="2">
    <source>
        <dbReference type="Proteomes" id="UP000792457"/>
    </source>
</evidence>
<protein>
    <submittedName>
        <fullName evidence="1">Uncharacterized protein</fullName>
    </submittedName>
</protein>
<proteinExistence type="predicted"/>
<dbReference type="OrthoDB" id="5977855at2759"/>
<dbReference type="Proteomes" id="UP000792457">
    <property type="component" value="Unassembled WGS sequence"/>
</dbReference>
<sequence>MKTRGLYYQDIVVSIICELLSAVIAHSQILVTESGVMPIRRGDTGITFWLTVMNLKYDALNISAQMCRCCEVLSDTDTECNHMKLIPSRTERLNGRGTRNLTLIYPTLYPHQRRGTCQVDVKSVLAAAPNYVHRSKRNCPPAAETATYEDSSSSDFTPCIQPRHINFDTRVSLTSLPPLLSNYYDISEVQWKLFEDLNTSPNPSIEVCESSDLDPLDKCSPVDCAIKYAGTRSFFDRESKRCLQVPSCLSHEDAALPNKPVALTGAISGLKIVNWATLVSCQICRKLMKYSEEWSYRRLDFYISYTLMPRYLYSQAYIPISNQCRDMEHGIEMEDVTFLKYGEPSKRKRSSVEQVPTKLRCHNGKEDPNTGICVCDEGWGTYSIEEDKREPPLPVLSYQEDSSNTPLHMCTVKDIQGGPHFFLATQDLAKTMELVPGTTDKSAIVSAADTKNGNTMYNVR</sequence>
<organism evidence="1 2">
    <name type="scientific">Ladona fulva</name>
    <name type="common">Scarce chaser dragonfly</name>
    <name type="synonym">Libellula fulva</name>
    <dbReference type="NCBI Taxonomy" id="123851"/>
    <lineage>
        <taxon>Eukaryota</taxon>
        <taxon>Metazoa</taxon>
        <taxon>Ecdysozoa</taxon>
        <taxon>Arthropoda</taxon>
        <taxon>Hexapoda</taxon>
        <taxon>Insecta</taxon>
        <taxon>Pterygota</taxon>
        <taxon>Palaeoptera</taxon>
        <taxon>Odonata</taxon>
        <taxon>Epiprocta</taxon>
        <taxon>Anisoptera</taxon>
        <taxon>Libelluloidea</taxon>
        <taxon>Libellulidae</taxon>
        <taxon>Ladona</taxon>
    </lineage>
</organism>
<reference evidence="1" key="2">
    <citation type="submission" date="2017-10" db="EMBL/GenBank/DDBJ databases">
        <title>Ladona fulva Genome sequencing and assembly.</title>
        <authorList>
            <person name="Murali S."/>
            <person name="Richards S."/>
            <person name="Bandaranaike D."/>
            <person name="Bellair M."/>
            <person name="Blankenburg K."/>
            <person name="Chao H."/>
            <person name="Dinh H."/>
            <person name="Doddapaneni H."/>
            <person name="Dugan-Rocha S."/>
            <person name="Elkadiri S."/>
            <person name="Gnanaolivu R."/>
            <person name="Hernandez B."/>
            <person name="Skinner E."/>
            <person name="Javaid M."/>
            <person name="Lee S."/>
            <person name="Li M."/>
            <person name="Ming W."/>
            <person name="Munidasa M."/>
            <person name="Muniz J."/>
            <person name="Nguyen L."/>
            <person name="Hughes D."/>
            <person name="Osuji N."/>
            <person name="Pu L.-L."/>
            <person name="Puazo M."/>
            <person name="Qu C."/>
            <person name="Quiroz J."/>
            <person name="Raj R."/>
            <person name="Weissenberger G."/>
            <person name="Xin Y."/>
            <person name="Zou X."/>
            <person name="Han Y."/>
            <person name="Worley K."/>
            <person name="Muzny D."/>
            <person name="Gibbs R."/>
        </authorList>
    </citation>
    <scope>NUCLEOTIDE SEQUENCE</scope>
    <source>
        <strain evidence="1">Sampled in the wild</strain>
    </source>
</reference>
<name>A0A8K0K3M3_LADFU</name>
<evidence type="ECO:0000313" key="1">
    <source>
        <dbReference type="EMBL" id="KAG8227067.1"/>
    </source>
</evidence>
<comment type="caution">
    <text evidence="1">The sequence shown here is derived from an EMBL/GenBank/DDBJ whole genome shotgun (WGS) entry which is preliminary data.</text>
</comment>
<dbReference type="EMBL" id="KZ308310">
    <property type="protein sequence ID" value="KAG8227067.1"/>
    <property type="molecule type" value="Genomic_DNA"/>
</dbReference>
<reference evidence="1" key="1">
    <citation type="submission" date="2013-04" db="EMBL/GenBank/DDBJ databases">
        <authorList>
            <person name="Qu J."/>
            <person name="Murali S.C."/>
            <person name="Bandaranaike D."/>
            <person name="Bellair M."/>
            <person name="Blankenburg K."/>
            <person name="Chao H."/>
            <person name="Dinh H."/>
            <person name="Doddapaneni H."/>
            <person name="Downs B."/>
            <person name="Dugan-Rocha S."/>
            <person name="Elkadiri S."/>
            <person name="Gnanaolivu R.D."/>
            <person name="Hernandez B."/>
            <person name="Javaid M."/>
            <person name="Jayaseelan J.C."/>
            <person name="Lee S."/>
            <person name="Li M."/>
            <person name="Ming W."/>
            <person name="Munidasa M."/>
            <person name="Muniz J."/>
            <person name="Nguyen L."/>
            <person name="Ongeri F."/>
            <person name="Osuji N."/>
            <person name="Pu L.-L."/>
            <person name="Puazo M."/>
            <person name="Qu C."/>
            <person name="Quiroz J."/>
            <person name="Raj R."/>
            <person name="Weissenberger G."/>
            <person name="Xin Y."/>
            <person name="Zou X."/>
            <person name="Han Y."/>
            <person name="Richards S."/>
            <person name="Worley K."/>
            <person name="Muzny D."/>
            <person name="Gibbs R."/>
        </authorList>
    </citation>
    <scope>NUCLEOTIDE SEQUENCE</scope>
    <source>
        <strain evidence="1">Sampled in the wild</strain>
    </source>
</reference>
<accession>A0A8K0K3M3</accession>
<dbReference type="AlphaFoldDB" id="A0A8K0K3M3"/>